<dbReference type="InterPro" id="IPR001849">
    <property type="entry name" value="PH_domain"/>
</dbReference>
<dbReference type="OrthoDB" id="5970758at2759"/>
<organism evidence="8 9">
    <name type="scientific">Mytilus galloprovincialis</name>
    <name type="common">Mediterranean mussel</name>
    <dbReference type="NCBI Taxonomy" id="29158"/>
    <lineage>
        <taxon>Eukaryota</taxon>
        <taxon>Metazoa</taxon>
        <taxon>Spiralia</taxon>
        <taxon>Lophotrochozoa</taxon>
        <taxon>Mollusca</taxon>
        <taxon>Bivalvia</taxon>
        <taxon>Autobranchia</taxon>
        <taxon>Pteriomorphia</taxon>
        <taxon>Mytilida</taxon>
        <taxon>Mytiloidea</taxon>
        <taxon>Mytilidae</taxon>
        <taxon>Mytilinae</taxon>
        <taxon>Mytilus</taxon>
    </lineage>
</organism>
<gene>
    <name evidence="8" type="ORF">MGAL_10B003719</name>
</gene>
<dbReference type="SUPFAM" id="SSF50729">
    <property type="entry name" value="PH domain-like"/>
    <property type="match status" value="2"/>
</dbReference>
<evidence type="ECO:0000256" key="2">
    <source>
        <dbReference type="ARBA" id="ARBA00022490"/>
    </source>
</evidence>
<comment type="caution">
    <text evidence="8">The sequence shown here is derived from an EMBL/GenBank/DDBJ whole genome shotgun (WGS) entry which is preliminary data.</text>
</comment>
<dbReference type="AlphaFoldDB" id="A0A8B6DRI3"/>
<keyword evidence="2" id="KW-0963">Cytoplasm</keyword>
<evidence type="ECO:0000313" key="8">
    <source>
        <dbReference type="EMBL" id="VDI23078.1"/>
    </source>
</evidence>
<evidence type="ECO:0000256" key="3">
    <source>
        <dbReference type="ARBA" id="ARBA00022737"/>
    </source>
</evidence>
<reference evidence="8" key="1">
    <citation type="submission" date="2018-11" db="EMBL/GenBank/DDBJ databases">
        <authorList>
            <person name="Alioto T."/>
            <person name="Alioto T."/>
        </authorList>
    </citation>
    <scope>NUCLEOTIDE SEQUENCE</scope>
</reference>
<keyword evidence="4 5" id="KW-0175">Coiled coil</keyword>
<evidence type="ECO:0000256" key="6">
    <source>
        <dbReference type="SAM" id="MobiDB-lite"/>
    </source>
</evidence>
<feature type="domain" description="PH" evidence="7">
    <location>
        <begin position="298"/>
        <end position="393"/>
    </location>
</feature>
<comment type="subcellular location">
    <subcellularLocation>
        <location evidence="1">Cytoplasm</location>
    </subcellularLocation>
</comment>
<dbReference type="Gene3D" id="2.30.29.30">
    <property type="entry name" value="Pleckstrin-homology domain (PH domain)/Phosphotyrosine-binding domain (PTB)"/>
    <property type="match status" value="2"/>
</dbReference>
<dbReference type="InterPro" id="IPR030113">
    <property type="entry name" value="AFAP"/>
</dbReference>
<dbReference type="PROSITE" id="PS50003">
    <property type="entry name" value="PH_DOMAIN"/>
    <property type="match status" value="2"/>
</dbReference>
<dbReference type="Proteomes" id="UP000596742">
    <property type="component" value="Unassembled WGS sequence"/>
</dbReference>
<feature type="domain" description="PH" evidence="7">
    <location>
        <begin position="529"/>
        <end position="626"/>
    </location>
</feature>
<dbReference type="InterPro" id="IPR011993">
    <property type="entry name" value="PH-like_dom_sf"/>
</dbReference>
<proteinExistence type="predicted"/>
<evidence type="ECO:0000256" key="4">
    <source>
        <dbReference type="ARBA" id="ARBA00023054"/>
    </source>
</evidence>
<dbReference type="SMART" id="SM00233">
    <property type="entry name" value="PH"/>
    <property type="match status" value="2"/>
</dbReference>
<dbReference type="Gene3D" id="6.10.250.220">
    <property type="match status" value="1"/>
</dbReference>
<feature type="compositionally biased region" description="Polar residues" evidence="6">
    <location>
        <begin position="197"/>
        <end position="206"/>
    </location>
</feature>
<protein>
    <submittedName>
        <fullName evidence="8">Actin filament associated protein 1</fullName>
    </submittedName>
</protein>
<dbReference type="PANTHER" id="PTHR14338:SF7">
    <property type="entry name" value="PH DOMAIN-CONTAINING PROTEIN"/>
    <property type="match status" value="1"/>
</dbReference>
<evidence type="ECO:0000313" key="9">
    <source>
        <dbReference type="Proteomes" id="UP000596742"/>
    </source>
</evidence>
<accession>A0A8B6DRI3</accession>
<dbReference type="PANTHER" id="PTHR14338">
    <property type="entry name" value="ACTIN FILAMENT-ASSOCIATED PROTEIN 1 FAMILY MEMBER"/>
    <property type="match status" value="1"/>
</dbReference>
<sequence length="1028" mass="116364">MADIEVEDLKKIKILLHELLPGIEDFLCKTLAKEHLSEQAEQQRQYFVERLDILQLPPSVPPRTSATRLETTVEIHGSPTHRQSSPDRELKSPTSIEDEDFVAYQRELSRSLLSGAYSEEELRVKLYDDIDHQNNNSEVLENEVNLYEIPVPKGVQSPPKENDYEETTISPIPTEKEEQSANSVPPPLPPRRDRTSSDAQSRSSCGSILEEIKPGLPLRPQLTPKSEIYKGSNERLVEDDFCDDLDGTSYESYTEEEAAKFNVQLPKPVKKSNKHKKLSKSRSSKEWDLNVPLRCLDELTLSGELLFKGKLSWTRKTCALSEGRLVCYKPDKCDSKPALVIQLTGYKSAFSEKDNRKGFDIKLTHPSLELHVFSVEFKEWASLWCDYINAMAEGGVPPGQYYHLARTTSFTVDNSQIYGSKVDLKMSQSQGSLASSDGLDQDFVRSNSFNKPKVSRMGSFAFRASQFFESIGKKSGRKLSSVSSLNNLRESSGTSTSLGSPCTPVTTPDTPVFLPDFLPEIPSLPSVRPITHSGYLCIYSNFNKRKWGKRWCLVRDNTFECYRNETSGVCELDFLLRYCKLRRAMVETKSELGLMLVEKAGEKITIEPLSREEMFGWLRVLMRETSTEVVPEGLEEFWVEEESPYNDINPTDISSPTSDAGGYSSIKDDLNIVKHKGSEEENEDSALDITANTTLISDYQIPVDQCESDISKIQGEVTGDLYSQVRRKSSESANDESLTSDHRVSDNVFMFDEQKTSHLGQGKNSEEDGSMFADILNKINHHFSRENSLVSEEFNVQSDTAYNSAVCSENSSLERKPHQDVHSISDNLDTLSQGTDIQVSPLEEFSPVIHTADHHNDGYENHINAKCIMDQSTVSTQSFNQSSRTNFEITNSIIDQSNTSVQTFSQTETTTIFERTNETIQTHLTVDSKSVSRDQCDSAIFESESILEDLDGNPKAFLRKIEQLRTHLVELKKTRISVRNQKEQAVKDLERNYLEEEYDRLDEECRTITDEISLLEERLSLHEGYDNC</sequence>
<keyword evidence="3" id="KW-0677">Repeat</keyword>
<keyword evidence="9" id="KW-1185">Reference proteome</keyword>
<evidence type="ECO:0000256" key="1">
    <source>
        <dbReference type="ARBA" id="ARBA00004496"/>
    </source>
</evidence>
<feature type="region of interest" description="Disordered" evidence="6">
    <location>
        <begin position="150"/>
        <end position="230"/>
    </location>
</feature>
<feature type="region of interest" description="Disordered" evidence="6">
    <location>
        <begin position="59"/>
        <end position="98"/>
    </location>
</feature>
<evidence type="ECO:0000259" key="7">
    <source>
        <dbReference type="PROSITE" id="PS50003"/>
    </source>
</evidence>
<dbReference type="GO" id="GO:0005829">
    <property type="term" value="C:cytosol"/>
    <property type="evidence" value="ECO:0007669"/>
    <property type="project" value="TreeGrafter"/>
</dbReference>
<dbReference type="EMBL" id="UYJE01003879">
    <property type="protein sequence ID" value="VDI23078.1"/>
    <property type="molecule type" value="Genomic_DNA"/>
</dbReference>
<dbReference type="GO" id="GO:0017124">
    <property type="term" value="F:SH3 domain binding"/>
    <property type="evidence" value="ECO:0007669"/>
    <property type="project" value="TreeGrafter"/>
</dbReference>
<dbReference type="Pfam" id="PF00169">
    <property type="entry name" value="PH"/>
    <property type="match status" value="1"/>
</dbReference>
<evidence type="ECO:0000256" key="5">
    <source>
        <dbReference type="SAM" id="Coils"/>
    </source>
</evidence>
<feature type="coiled-coil region" evidence="5">
    <location>
        <begin position="961"/>
        <end position="1018"/>
    </location>
</feature>
<name>A0A8B6DRI3_MYTGA</name>